<evidence type="ECO:0000313" key="3">
    <source>
        <dbReference type="Proteomes" id="UP001627154"/>
    </source>
</evidence>
<gene>
    <name evidence="2" type="ORF">TKK_019902</name>
</gene>
<comment type="caution">
    <text evidence="2">The sequence shown here is derived from an EMBL/GenBank/DDBJ whole genome shotgun (WGS) entry which is preliminary data.</text>
</comment>
<keyword evidence="3" id="KW-1185">Reference proteome</keyword>
<feature type="transmembrane region" description="Helical" evidence="1">
    <location>
        <begin position="23"/>
        <end position="49"/>
    </location>
</feature>
<keyword evidence="1" id="KW-0812">Transmembrane</keyword>
<protein>
    <recommendedName>
        <fullName evidence="4">Secreted protein</fullName>
    </recommendedName>
</protein>
<name>A0ABD2VUS7_9HYME</name>
<evidence type="ECO:0000313" key="2">
    <source>
        <dbReference type="EMBL" id="KAL3384303.1"/>
    </source>
</evidence>
<sequence>MDITPIRDVWSSYRTHGAARPHACVLLLLLLVYAVELGRAGAWTLFYVISYNELSLCMHVRGWVGVCSRLTRAAKLYTRSTRASSMQELQRQSTLQTSALYRVWNVRISKTHNKNYLIKFSFSRVHTFHYSFE</sequence>
<evidence type="ECO:0008006" key="4">
    <source>
        <dbReference type="Google" id="ProtNLM"/>
    </source>
</evidence>
<evidence type="ECO:0000256" key="1">
    <source>
        <dbReference type="SAM" id="Phobius"/>
    </source>
</evidence>
<dbReference type="Proteomes" id="UP001627154">
    <property type="component" value="Unassembled WGS sequence"/>
</dbReference>
<proteinExistence type="predicted"/>
<keyword evidence="1" id="KW-1133">Transmembrane helix</keyword>
<dbReference type="EMBL" id="JBJJXI010000175">
    <property type="protein sequence ID" value="KAL3384303.1"/>
    <property type="molecule type" value="Genomic_DNA"/>
</dbReference>
<dbReference type="AlphaFoldDB" id="A0ABD2VUS7"/>
<keyword evidence="1" id="KW-0472">Membrane</keyword>
<accession>A0ABD2VUS7</accession>
<organism evidence="2 3">
    <name type="scientific">Trichogramma kaykai</name>
    <dbReference type="NCBI Taxonomy" id="54128"/>
    <lineage>
        <taxon>Eukaryota</taxon>
        <taxon>Metazoa</taxon>
        <taxon>Ecdysozoa</taxon>
        <taxon>Arthropoda</taxon>
        <taxon>Hexapoda</taxon>
        <taxon>Insecta</taxon>
        <taxon>Pterygota</taxon>
        <taxon>Neoptera</taxon>
        <taxon>Endopterygota</taxon>
        <taxon>Hymenoptera</taxon>
        <taxon>Apocrita</taxon>
        <taxon>Proctotrupomorpha</taxon>
        <taxon>Chalcidoidea</taxon>
        <taxon>Trichogrammatidae</taxon>
        <taxon>Trichogramma</taxon>
    </lineage>
</organism>
<reference evidence="2 3" key="1">
    <citation type="journal article" date="2024" name="bioRxiv">
        <title>A reference genome for Trichogramma kaykai: A tiny desert-dwelling parasitoid wasp with competing sex-ratio distorters.</title>
        <authorList>
            <person name="Culotta J."/>
            <person name="Lindsey A.R."/>
        </authorList>
    </citation>
    <scope>NUCLEOTIDE SEQUENCE [LARGE SCALE GENOMIC DNA]</scope>
    <source>
        <strain evidence="2 3">KSX58</strain>
    </source>
</reference>